<dbReference type="OrthoDB" id="6339427at2759"/>
<dbReference type="SUPFAM" id="SSF103473">
    <property type="entry name" value="MFS general substrate transporter"/>
    <property type="match status" value="1"/>
</dbReference>
<dbReference type="GO" id="GO:0005366">
    <property type="term" value="F:myo-inositol:proton symporter activity"/>
    <property type="evidence" value="ECO:0007669"/>
    <property type="project" value="TreeGrafter"/>
</dbReference>
<accession>A0A8E0RS11</accession>
<feature type="transmembrane region" description="Helical" evidence="6">
    <location>
        <begin position="93"/>
        <end position="111"/>
    </location>
</feature>
<evidence type="ECO:0000313" key="9">
    <source>
        <dbReference type="Proteomes" id="UP000728185"/>
    </source>
</evidence>
<keyword evidence="3 6" id="KW-0812">Transmembrane</keyword>
<keyword evidence="9" id="KW-1185">Reference proteome</keyword>
<dbReference type="InterPro" id="IPR050814">
    <property type="entry name" value="Myo-inositol_Transporter"/>
</dbReference>
<name>A0A8E0RS11_9TREM</name>
<evidence type="ECO:0000256" key="2">
    <source>
        <dbReference type="ARBA" id="ARBA00022448"/>
    </source>
</evidence>
<dbReference type="InterPro" id="IPR005828">
    <property type="entry name" value="MFS_sugar_transport-like"/>
</dbReference>
<dbReference type="InterPro" id="IPR036259">
    <property type="entry name" value="MFS_trans_sf"/>
</dbReference>
<comment type="subcellular location">
    <subcellularLocation>
        <location evidence="1">Membrane</location>
        <topology evidence="1">Multi-pass membrane protein</topology>
    </subcellularLocation>
</comment>
<dbReference type="InterPro" id="IPR020846">
    <property type="entry name" value="MFS_dom"/>
</dbReference>
<evidence type="ECO:0000313" key="8">
    <source>
        <dbReference type="EMBL" id="KAA0191831.1"/>
    </source>
</evidence>
<comment type="caution">
    <text evidence="8">The sequence shown here is derived from an EMBL/GenBank/DDBJ whole genome shotgun (WGS) entry which is preliminary data.</text>
</comment>
<evidence type="ECO:0000256" key="1">
    <source>
        <dbReference type="ARBA" id="ARBA00004141"/>
    </source>
</evidence>
<dbReference type="AlphaFoldDB" id="A0A8E0RS11"/>
<keyword evidence="5 6" id="KW-0472">Membrane</keyword>
<dbReference type="PANTHER" id="PTHR48020:SF12">
    <property type="entry name" value="PROTON MYO-INOSITOL COTRANSPORTER"/>
    <property type="match status" value="1"/>
</dbReference>
<feature type="transmembrane region" description="Helical" evidence="6">
    <location>
        <begin position="21"/>
        <end position="41"/>
    </location>
</feature>
<evidence type="ECO:0000259" key="7">
    <source>
        <dbReference type="PROSITE" id="PS50850"/>
    </source>
</evidence>
<gene>
    <name evidence="8" type="ORF">FBUS_09158</name>
</gene>
<feature type="transmembrane region" description="Helical" evidence="6">
    <location>
        <begin position="471"/>
        <end position="495"/>
    </location>
</feature>
<feature type="domain" description="Major facilitator superfamily (MFS) profile" evidence="7">
    <location>
        <begin position="28"/>
        <end position="497"/>
    </location>
</feature>
<sequence length="497" mass="55109">MPSPCSISALKLLHCRRDSHRWSLPICATILSAVGGLLFGYDTGVISGAMIQLRHQFALSYLYQEIIVMHSSQIRLILILDHAGLSDWLGRKPVILIASAIFTIGAILLGVSENKETLVFGRLVVGLGIGKLTQKRYFSGVASMAVPVYIAEIAPGHLRGPLVTLNTVCITAGQCLSGIVDGLFIVDSTNGWRYMLALGGVPSLIQFFGFLVMPETPRWLVERGRIAEAREVLRRIHGEHELTPDIEKELQRIVGASRSASQASSRMNRYADFGTNAHTYQPLEENQTTGSNGSDKMCISSVDCNSENLFRQVFVGRFHFQGFKNRCSDLTLFQVLRYMPTRRAFFISCGLQMFQQLVGINTVMYYSASIISMAGIGSHLKWKNRDKIIVWMSAAVAFANFAFCSLSPFLIARFRRRTLLLCSLAGVFFSLIFLGISFQLIASYSSPVTISEAVPVKIADHLSQIDCSRAYVLQFTFLCIIYTLALLEVVLLLIVSM</sequence>
<organism evidence="8 9">
    <name type="scientific">Fasciolopsis buskii</name>
    <dbReference type="NCBI Taxonomy" id="27845"/>
    <lineage>
        <taxon>Eukaryota</taxon>
        <taxon>Metazoa</taxon>
        <taxon>Spiralia</taxon>
        <taxon>Lophotrochozoa</taxon>
        <taxon>Platyhelminthes</taxon>
        <taxon>Trematoda</taxon>
        <taxon>Digenea</taxon>
        <taxon>Plagiorchiida</taxon>
        <taxon>Echinostomata</taxon>
        <taxon>Echinostomatoidea</taxon>
        <taxon>Fasciolidae</taxon>
        <taxon>Fasciolopsis</taxon>
    </lineage>
</organism>
<dbReference type="Proteomes" id="UP000728185">
    <property type="component" value="Unassembled WGS sequence"/>
</dbReference>
<protein>
    <submittedName>
        <fullName evidence="8">Solute carrier family 2</fullName>
    </submittedName>
</protein>
<proteinExistence type="predicted"/>
<dbReference type="EMBL" id="LUCM01006094">
    <property type="protein sequence ID" value="KAA0191831.1"/>
    <property type="molecule type" value="Genomic_DNA"/>
</dbReference>
<dbReference type="Pfam" id="PF00083">
    <property type="entry name" value="Sugar_tr"/>
    <property type="match status" value="2"/>
</dbReference>
<feature type="transmembrane region" description="Helical" evidence="6">
    <location>
        <begin position="192"/>
        <end position="213"/>
    </location>
</feature>
<feature type="transmembrane region" description="Helical" evidence="6">
    <location>
        <begin position="61"/>
        <end position="81"/>
    </location>
</feature>
<dbReference type="PRINTS" id="PR00171">
    <property type="entry name" value="SUGRTRNSPORT"/>
</dbReference>
<keyword evidence="2" id="KW-0813">Transport</keyword>
<feature type="transmembrane region" description="Helical" evidence="6">
    <location>
        <begin position="419"/>
        <end position="442"/>
    </location>
</feature>
<feature type="transmembrane region" description="Helical" evidence="6">
    <location>
        <begin position="388"/>
        <end position="412"/>
    </location>
</feature>
<evidence type="ECO:0000256" key="5">
    <source>
        <dbReference type="ARBA" id="ARBA00023136"/>
    </source>
</evidence>
<reference evidence="8" key="1">
    <citation type="submission" date="2019-05" db="EMBL/GenBank/DDBJ databases">
        <title>Annotation for the trematode Fasciolopsis buski.</title>
        <authorList>
            <person name="Choi Y.-J."/>
        </authorList>
    </citation>
    <scope>NUCLEOTIDE SEQUENCE</scope>
    <source>
        <strain evidence="8">HT</strain>
        <tissue evidence="8">Whole worm</tissue>
    </source>
</reference>
<keyword evidence="4 6" id="KW-1133">Transmembrane helix</keyword>
<evidence type="ECO:0000256" key="3">
    <source>
        <dbReference type="ARBA" id="ARBA00022692"/>
    </source>
</evidence>
<dbReference type="GO" id="GO:0016324">
    <property type="term" value="C:apical plasma membrane"/>
    <property type="evidence" value="ECO:0007669"/>
    <property type="project" value="TreeGrafter"/>
</dbReference>
<evidence type="ECO:0000256" key="6">
    <source>
        <dbReference type="SAM" id="Phobius"/>
    </source>
</evidence>
<dbReference type="Gene3D" id="1.20.1250.20">
    <property type="entry name" value="MFS general substrate transporter like domains"/>
    <property type="match status" value="2"/>
</dbReference>
<dbReference type="PROSITE" id="PS50850">
    <property type="entry name" value="MFS"/>
    <property type="match status" value="1"/>
</dbReference>
<evidence type="ECO:0000256" key="4">
    <source>
        <dbReference type="ARBA" id="ARBA00022989"/>
    </source>
</evidence>
<feature type="transmembrane region" description="Helical" evidence="6">
    <location>
        <begin position="137"/>
        <end position="155"/>
    </location>
</feature>
<dbReference type="PANTHER" id="PTHR48020">
    <property type="entry name" value="PROTON MYO-INOSITOL COTRANSPORTER"/>
    <property type="match status" value="1"/>
</dbReference>
<dbReference type="InterPro" id="IPR003663">
    <property type="entry name" value="Sugar/inositol_transpt"/>
</dbReference>